<evidence type="ECO:0000313" key="3">
    <source>
        <dbReference type="EMBL" id="PGH10715.1"/>
    </source>
</evidence>
<comment type="caution">
    <text evidence="3">The sequence shown here is derived from an EMBL/GenBank/DDBJ whole genome shotgun (WGS) entry which is preliminary data.</text>
</comment>
<dbReference type="EMBL" id="PDNB01000083">
    <property type="protein sequence ID" value="PGH10715.1"/>
    <property type="molecule type" value="Genomic_DNA"/>
</dbReference>
<dbReference type="OrthoDB" id="4206209at2759"/>
<gene>
    <name evidence="3" type="ORF">AJ79_05306</name>
</gene>
<evidence type="ECO:0000256" key="2">
    <source>
        <dbReference type="SAM" id="SignalP"/>
    </source>
</evidence>
<dbReference type="AlphaFoldDB" id="A0A2B7XP49"/>
<sequence length="579" mass="63721">MGPPHQKSLFPMKYFAIYFFLSQSLQVSARPAPQDPFPGHRMTEGPAPVTSVVTSDGAQITQTFTPTAVSVSGLAPPITKAITIATTDSAARGLMVAIPVGAGIVAGGALAGWLFKPIPGAPPAPTEPTPYPTEEQEQLPSKTTNDLPKSTTTTTNEPSICPFKTVNAEQYFTHMPLPPKWTGPECTKQWSNSRHLLRGTFPDYVKELAQVFCKSDLSKDQSRTLGREDLPDGAVWKNRDIGGINVRFGFDFKKRFDACPKNCVDAYNTMLQCRFNSHTIYGGASLMQGCGKYSFAIEVEPILRLECSPPGIENSQYRDAAIEMVDNFCAAQDGRVIKAKDKSSFIRETSFTVQYEENCSGPDEYKITKDLCRQYLTRTIDGCHTNSVLYKKGGTLTDEDDCISFIFHPKGYDAFSCNKDNGIAQSKRHAAISPAIAEHAMNKFCDRKGDGQTYTLDPNVAPNLTGFTQNICKEPGMASCSYFYKYSGEEVELGQSDFSLSLSASYDEPGGYQCGQRFKYEIQGERCKRMLRKLIGVEPEGMCVGSDPNKLDLGDFLESGDKGCVRWSMFAQKPAWGVK</sequence>
<organism evidence="3 4">
    <name type="scientific">Helicocarpus griseus UAMH5409</name>
    <dbReference type="NCBI Taxonomy" id="1447875"/>
    <lineage>
        <taxon>Eukaryota</taxon>
        <taxon>Fungi</taxon>
        <taxon>Dikarya</taxon>
        <taxon>Ascomycota</taxon>
        <taxon>Pezizomycotina</taxon>
        <taxon>Eurotiomycetes</taxon>
        <taxon>Eurotiomycetidae</taxon>
        <taxon>Onygenales</taxon>
        <taxon>Ajellomycetaceae</taxon>
        <taxon>Helicocarpus</taxon>
    </lineage>
</organism>
<keyword evidence="4" id="KW-1185">Reference proteome</keyword>
<dbReference type="Proteomes" id="UP000223968">
    <property type="component" value="Unassembled WGS sequence"/>
</dbReference>
<feature type="signal peptide" evidence="2">
    <location>
        <begin position="1"/>
        <end position="29"/>
    </location>
</feature>
<evidence type="ECO:0000313" key="4">
    <source>
        <dbReference type="Proteomes" id="UP000223968"/>
    </source>
</evidence>
<evidence type="ECO:0000256" key="1">
    <source>
        <dbReference type="SAM" id="MobiDB-lite"/>
    </source>
</evidence>
<accession>A0A2B7XP49</accession>
<feature type="chain" id="PRO_5013174331" evidence="2">
    <location>
        <begin position="30"/>
        <end position="579"/>
    </location>
</feature>
<proteinExistence type="predicted"/>
<reference evidence="3 4" key="1">
    <citation type="submission" date="2017-10" db="EMBL/GenBank/DDBJ databases">
        <title>Comparative genomics in systemic dimorphic fungi from Ajellomycetaceae.</title>
        <authorList>
            <person name="Munoz J.F."/>
            <person name="Mcewen J.G."/>
            <person name="Clay O.K."/>
            <person name="Cuomo C.A."/>
        </authorList>
    </citation>
    <scope>NUCLEOTIDE SEQUENCE [LARGE SCALE GENOMIC DNA]</scope>
    <source>
        <strain evidence="3 4">UAMH5409</strain>
    </source>
</reference>
<feature type="region of interest" description="Disordered" evidence="1">
    <location>
        <begin position="121"/>
        <end position="160"/>
    </location>
</feature>
<feature type="compositionally biased region" description="Polar residues" evidence="1">
    <location>
        <begin position="141"/>
        <end position="158"/>
    </location>
</feature>
<protein>
    <submittedName>
        <fullName evidence="3">Uncharacterized protein</fullName>
    </submittedName>
</protein>
<name>A0A2B7XP49_9EURO</name>
<keyword evidence="2" id="KW-0732">Signal</keyword>
<feature type="compositionally biased region" description="Pro residues" evidence="1">
    <location>
        <begin position="121"/>
        <end position="131"/>
    </location>
</feature>